<reference evidence="1" key="1">
    <citation type="submission" date="2018-03" db="EMBL/GenBank/DDBJ databases">
        <authorList>
            <person name="Guldener U."/>
        </authorList>
    </citation>
    <scope>NUCLEOTIDE SEQUENCE</scope>
</reference>
<accession>A0AAE8MUP7</accession>
<dbReference type="Proteomes" id="UP001187682">
    <property type="component" value="Unassembled WGS sequence"/>
</dbReference>
<name>A0AAE8MUP7_9PEZI</name>
<dbReference type="AlphaFoldDB" id="A0AAE8MUP7"/>
<proteinExistence type="predicted"/>
<dbReference type="InterPro" id="IPR036249">
    <property type="entry name" value="Thioredoxin-like_sf"/>
</dbReference>
<dbReference type="EMBL" id="ONZQ02000003">
    <property type="protein sequence ID" value="SPN99746.1"/>
    <property type="molecule type" value="Genomic_DNA"/>
</dbReference>
<evidence type="ECO:0008006" key="3">
    <source>
        <dbReference type="Google" id="ProtNLM"/>
    </source>
</evidence>
<comment type="caution">
    <text evidence="1">The sequence shown here is derived from an EMBL/GenBank/DDBJ whole genome shotgun (WGS) entry which is preliminary data.</text>
</comment>
<keyword evidence="2" id="KW-1185">Reference proteome</keyword>
<evidence type="ECO:0000313" key="2">
    <source>
        <dbReference type="Proteomes" id="UP001187682"/>
    </source>
</evidence>
<evidence type="ECO:0000313" key="1">
    <source>
        <dbReference type="EMBL" id="SPN99746.1"/>
    </source>
</evidence>
<dbReference type="Gene3D" id="3.40.30.10">
    <property type="entry name" value="Glutaredoxin"/>
    <property type="match status" value="1"/>
</dbReference>
<protein>
    <recommendedName>
        <fullName evidence="3">Thioredoxin domain-containing protein</fullName>
    </recommendedName>
</protein>
<organism evidence="1 2">
    <name type="scientific">Cephalotrichum gorgonifer</name>
    <dbReference type="NCBI Taxonomy" id="2041049"/>
    <lineage>
        <taxon>Eukaryota</taxon>
        <taxon>Fungi</taxon>
        <taxon>Dikarya</taxon>
        <taxon>Ascomycota</taxon>
        <taxon>Pezizomycotina</taxon>
        <taxon>Sordariomycetes</taxon>
        <taxon>Hypocreomycetidae</taxon>
        <taxon>Microascales</taxon>
        <taxon>Microascaceae</taxon>
        <taxon>Cephalotrichum</taxon>
    </lineage>
</organism>
<dbReference type="SUPFAM" id="SSF52833">
    <property type="entry name" value="Thioredoxin-like"/>
    <property type="match status" value="1"/>
</dbReference>
<sequence length="185" mass="20379">MTLRHDGLRRLLGRKPLASRSSMRVSVATPSLARRCFSGSRTTSAKNQIYDAVRRPADFDTYHLLSASSRVPLITLWTASWCPTCPIVSPILYSLVESGVGEAEGGVALCTVEYDSPDVMREGFGQAYVISSLPTILAFEETGPRMSTRLMDPANMTDKEFLAGWIREEARHVSGGSSLTGWFRM</sequence>
<gene>
    <name evidence="1" type="ORF">DNG_02597</name>
</gene>